<keyword evidence="4" id="KW-1185">Reference proteome</keyword>
<dbReference type="EMBL" id="NCKV01001816">
    <property type="protein sequence ID" value="RWS27724.1"/>
    <property type="molecule type" value="Genomic_DNA"/>
</dbReference>
<dbReference type="Pfam" id="PF04499">
    <property type="entry name" value="SAPS"/>
    <property type="match status" value="1"/>
</dbReference>
<keyword evidence="2" id="KW-0131">Cell cycle</keyword>
<dbReference type="STRING" id="299467.A0A443SJL0"/>
<dbReference type="GO" id="GO:0005634">
    <property type="term" value="C:nucleus"/>
    <property type="evidence" value="ECO:0007669"/>
    <property type="project" value="TreeGrafter"/>
</dbReference>
<dbReference type="OrthoDB" id="295029at2759"/>
<evidence type="ECO:0000256" key="2">
    <source>
        <dbReference type="ARBA" id="ARBA00023306"/>
    </source>
</evidence>
<reference evidence="3 4" key="1">
    <citation type="journal article" date="2018" name="Gigascience">
        <title>Genomes of trombidid mites reveal novel predicted allergens and laterally-transferred genes associated with secondary metabolism.</title>
        <authorList>
            <person name="Dong X."/>
            <person name="Chaisiri K."/>
            <person name="Xia D."/>
            <person name="Armstrong S.D."/>
            <person name="Fang Y."/>
            <person name="Donnelly M.J."/>
            <person name="Kadowaki T."/>
            <person name="McGarry J.W."/>
            <person name="Darby A.C."/>
            <person name="Makepeace B.L."/>
        </authorList>
    </citation>
    <scope>NUCLEOTIDE SEQUENCE [LARGE SCALE GENOMIC DNA]</scope>
    <source>
        <strain evidence="3">UoL-UT</strain>
    </source>
</reference>
<dbReference type="PANTHER" id="PTHR12634:SF8">
    <property type="entry name" value="FIERY MOUNTAIN, ISOFORM D"/>
    <property type="match status" value="1"/>
</dbReference>
<accession>A0A443SJL0</accession>
<gene>
    <name evidence="3" type="ORF">B4U80_02327</name>
</gene>
<organism evidence="3 4">
    <name type="scientific">Leptotrombidium deliense</name>
    <dbReference type="NCBI Taxonomy" id="299467"/>
    <lineage>
        <taxon>Eukaryota</taxon>
        <taxon>Metazoa</taxon>
        <taxon>Ecdysozoa</taxon>
        <taxon>Arthropoda</taxon>
        <taxon>Chelicerata</taxon>
        <taxon>Arachnida</taxon>
        <taxon>Acari</taxon>
        <taxon>Acariformes</taxon>
        <taxon>Trombidiformes</taxon>
        <taxon>Prostigmata</taxon>
        <taxon>Anystina</taxon>
        <taxon>Parasitengona</taxon>
        <taxon>Trombiculoidea</taxon>
        <taxon>Trombiculidae</taxon>
        <taxon>Leptotrombidium</taxon>
    </lineage>
</organism>
<dbReference type="InterPro" id="IPR007587">
    <property type="entry name" value="SAPS"/>
</dbReference>
<sequence>MEEDDILQECKASNQKLLSFLTKPAVLEELIGLATTEPDNHIKPKKQNSTENPPCELVENEALSVLETDTIEESDEKTRYEKANIACELLTSDVSSITDALICNKELLSKLYMFIESEKQLNPLLASFFSKTMSLLFVKRSDLLFEFLKTKEEFVSHVLKHIETSAVMDFLLKLITGTDNNILRLAISKWLHEKKLIRMLISIFGVNFSAEAQANSAQLMCDIIKTIRDYQSSQQDNAEPDVLLQDIESTSTVAELLNEIFNTRSESSIVSGINVLQSLLEYKRH</sequence>
<evidence type="ECO:0000256" key="1">
    <source>
        <dbReference type="ARBA" id="ARBA00006180"/>
    </source>
</evidence>
<dbReference type="GO" id="GO:0019903">
    <property type="term" value="F:protein phosphatase binding"/>
    <property type="evidence" value="ECO:0007669"/>
    <property type="project" value="InterPro"/>
</dbReference>
<protein>
    <submittedName>
        <fullName evidence="3">Serine/threonine-protein phosphatase 6 regulatory subunit 3-like protein</fullName>
    </submittedName>
</protein>
<name>A0A443SJL0_9ACAR</name>
<dbReference type="GO" id="GO:0005829">
    <property type="term" value="C:cytosol"/>
    <property type="evidence" value="ECO:0007669"/>
    <property type="project" value="TreeGrafter"/>
</dbReference>
<comment type="caution">
    <text evidence="3">The sequence shown here is derived from an EMBL/GenBank/DDBJ whole genome shotgun (WGS) entry which is preliminary data.</text>
</comment>
<dbReference type="GO" id="GO:0019888">
    <property type="term" value="F:protein phosphatase regulator activity"/>
    <property type="evidence" value="ECO:0007669"/>
    <property type="project" value="TreeGrafter"/>
</dbReference>
<evidence type="ECO:0000313" key="4">
    <source>
        <dbReference type="Proteomes" id="UP000288716"/>
    </source>
</evidence>
<dbReference type="AlphaFoldDB" id="A0A443SJL0"/>
<evidence type="ECO:0000313" key="3">
    <source>
        <dbReference type="EMBL" id="RWS27724.1"/>
    </source>
</evidence>
<feature type="non-terminal residue" evidence="3">
    <location>
        <position position="285"/>
    </location>
</feature>
<dbReference type="VEuPathDB" id="VectorBase:LDEU004312"/>
<dbReference type="Proteomes" id="UP000288716">
    <property type="component" value="Unassembled WGS sequence"/>
</dbReference>
<dbReference type="PANTHER" id="PTHR12634">
    <property type="entry name" value="SIT4 YEAST -ASSOCIATING PROTEIN-RELATED"/>
    <property type="match status" value="1"/>
</dbReference>
<proteinExistence type="inferred from homology"/>
<comment type="similarity">
    <text evidence="1">Belongs to the SAPS family.</text>
</comment>